<dbReference type="EMBL" id="OIVN01000773">
    <property type="protein sequence ID" value="SPC85307.1"/>
    <property type="molecule type" value="Genomic_DNA"/>
</dbReference>
<gene>
    <name evidence="2" type="ORF">FSB_LOCUS13189</name>
</gene>
<feature type="region of interest" description="Disordered" evidence="1">
    <location>
        <begin position="55"/>
        <end position="82"/>
    </location>
</feature>
<organism evidence="2">
    <name type="scientific">Fagus sylvatica</name>
    <name type="common">Beechnut</name>
    <dbReference type="NCBI Taxonomy" id="28930"/>
    <lineage>
        <taxon>Eukaryota</taxon>
        <taxon>Viridiplantae</taxon>
        <taxon>Streptophyta</taxon>
        <taxon>Embryophyta</taxon>
        <taxon>Tracheophyta</taxon>
        <taxon>Spermatophyta</taxon>
        <taxon>Magnoliopsida</taxon>
        <taxon>eudicotyledons</taxon>
        <taxon>Gunneridae</taxon>
        <taxon>Pentapetalae</taxon>
        <taxon>rosids</taxon>
        <taxon>fabids</taxon>
        <taxon>Fagales</taxon>
        <taxon>Fagaceae</taxon>
        <taxon>Fagus</taxon>
    </lineage>
</organism>
<protein>
    <submittedName>
        <fullName evidence="2">Uncharacterized protein</fullName>
    </submittedName>
</protein>
<accession>A0A2N9F2V4</accession>
<name>A0A2N9F2V4_FAGSY</name>
<evidence type="ECO:0000313" key="2">
    <source>
        <dbReference type="EMBL" id="SPC85307.1"/>
    </source>
</evidence>
<dbReference type="AlphaFoldDB" id="A0A2N9F2V4"/>
<sequence length="309" mass="34138">MDRSSDVRVMAPGSQGVGAVFSFFRMIPAKRGKLPVNQVGPAAGVQSFLCTQARGSNAGSQKESVPKISREQRPPDPPKPLTSWIFTPSLRVNAATGKNGESSRGKCEIFSTFHPSVFTRTPCTEAAWVREIDPMKAVGVSHAGGFQLVDQIIAGRKESTCKRCLPNRGFSQILFFVRSTPHKPWSNLVNPGKWSKLVKPPQTPGNVLRVPLKVLLMWNPVGSTLLRPGYLVLRAIEKIPGPKLFYEVVHFFEDLETTGYNRVGWRWRTCSQHGLSLLGSTTSLMGYWRLWEIGLCAMGCVRTSLGRLA</sequence>
<proteinExistence type="predicted"/>
<evidence type="ECO:0000256" key="1">
    <source>
        <dbReference type="SAM" id="MobiDB-lite"/>
    </source>
</evidence>
<feature type="compositionally biased region" description="Basic and acidic residues" evidence="1">
    <location>
        <begin position="64"/>
        <end position="76"/>
    </location>
</feature>
<reference evidence="2" key="1">
    <citation type="submission" date="2018-02" db="EMBL/GenBank/DDBJ databases">
        <authorList>
            <person name="Cohen D.B."/>
            <person name="Kent A.D."/>
        </authorList>
    </citation>
    <scope>NUCLEOTIDE SEQUENCE</scope>
</reference>